<protein>
    <recommendedName>
        <fullName evidence="5">Tetratricopeptide repeat protein</fullName>
    </recommendedName>
</protein>
<proteinExistence type="predicted"/>
<gene>
    <name evidence="3" type="ORF">IBL28_09190</name>
</gene>
<accession>A0A926JRG1</accession>
<evidence type="ECO:0000256" key="2">
    <source>
        <dbReference type="SAM" id="SignalP"/>
    </source>
</evidence>
<keyword evidence="4" id="KW-1185">Reference proteome</keyword>
<sequence length="562" mass="65587">MKYFLLFVILLLNYSGFATPDGPRKEHPVSFCAGGFEADYQYYNLFAQENIEEPRYKAFLLTYNNRYYTTNKEENTEKNENIEDWQKYLSITYEQARYLVFRSDRDELRALAGGKAVSDKKLDFIDAHFIKKHKQALLYLAYAKYLEPYMTVKGGRSNYWRNTPEHTVEELDYDKVINVLERSWQAETDKDLKLRYGYQLVRFAHYNLKHSEAINYFNSYVESLAHKPIMYYYALDQKGGAERALGHYMQAHYDFFRFFTHTKNRKARAYTSMRVTQDLDFEKLLAGAETTAEKNDLYMLLGYRDFNNPLSSFNKIIQNDPNAPQAKVLMARAVNQLERDYFPIHYSCPYNNQDCMKELNDRRIPLDLNRESGSFLQQSLNAALRQANNNAVKEQGFWQLTTAWLYYIQGDYKTARDYLGKMESGDSRITRQKDRLAMLIDISEQPEITPDFEELLVKDYGSIFNIDSIAAAGYSYPPGVPGFLTDVLANRYFLQKDYAKAFLLQNHITALEYRPDMELLEAIGALYHKKDKMPLNKCSSATFPRGNTATRKNSISPEPASM</sequence>
<name>A0A926JRG1_9FLAO</name>
<dbReference type="EMBL" id="JACVDC010000021">
    <property type="protein sequence ID" value="MBC9796140.1"/>
    <property type="molecule type" value="Genomic_DNA"/>
</dbReference>
<feature type="region of interest" description="Disordered" evidence="1">
    <location>
        <begin position="538"/>
        <end position="562"/>
    </location>
</feature>
<reference evidence="3 4" key="1">
    <citation type="submission" date="2020-09" db="EMBL/GenBank/DDBJ databases">
        <title>Sinomicrobium weinanense sp. nov., a halophilic bacteria isolated from saline-alkali soil.</title>
        <authorList>
            <person name="Wu P."/>
            <person name="Ren H."/>
            <person name="Mei Y."/>
            <person name="Liang Y."/>
            <person name="Chen Z."/>
        </authorList>
    </citation>
    <scope>NUCLEOTIDE SEQUENCE [LARGE SCALE GENOMIC DNA]</scope>
    <source>
        <strain evidence="3 4">FJxs</strain>
    </source>
</reference>
<feature type="compositionally biased region" description="Polar residues" evidence="1">
    <location>
        <begin position="538"/>
        <end position="556"/>
    </location>
</feature>
<keyword evidence="2" id="KW-0732">Signal</keyword>
<comment type="caution">
    <text evidence="3">The sequence shown here is derived from an EMBL/GenBank/DDBJ whole genome shotgun (WGS) entry which is preliminary data.</text>
</comment>
<dbReference type="RefSeq" id="WP_187965290.1">
    <property type="nucleotide sequence ID" value="NZ_JACVDC010000021.1"/>
</dbReference>
<dbReference type="AlphaFoldDB" id="A0A926JRG1"/>
<evidence type="ECO:0008006" key="5">
    <source>
        <dbReference type="Google" id="ProtNLM"/>
    </source>
</evidence>
<feature type="chain" id="PRO_5036974119" description="Tetratricopeptide repeat protein" evidence="2">
    <location>
        <begin position="21"/>
        <end position="562"/>
    </location>
</feature>
<feature type="signal peptide" evidence="2">
    <location>
        <begin position="1"/>
        <end position="20"/>
    </location>
</feature>
<organism evidence="3 4">
    <name type="scientific">Sinomicrobium weinanense</name>
    <dbReference type="NCBI Taxonomy" id="2842200"/>
    <lineage>
        <taxon>Bacteria</taxon>
        <taxon>Pseudomonadati</taxon>
        <taxon>Bacteroidota</taxon>
        <taxon>Flavobacteriia</taxon>
        <taxon>Flavobacteriales</taxon>
        <taxon>Flavobacteriaceae</taxon>
        <taxon>Sinomicrobium</taxon>
    </lineage>
</organism>
<evidence type="ECO:0000313" key="4">
    <source>
        <dbReference type="Proteomes" id="UP000653730"/>
    </source>
</evidence>
<evidence type="ECO:0000313" key="3">
    <source>
        <dbReference type="EMBL" id="MBC9796140.1"/>
    </source>
</evidence>
<evidence type="ECO:0000256" key="1">
    <source>
        <dbReference type="SAM" id="MobiDB-lite"/>
    </source>
</evidence>
<dbReference type="Proteomes" id="UP000653730">
    <property type="component" value="Unassembled WGS sequence"/>
</dbReference>